<sequence length="79" mass="9634">MKAQSFNITLRKMLENFLLSIHRHNRMKKLFVISHPQHSRKKSRRVTTHKGMLHNLLLFFYILFVDVFRELHSQQKISM</sequence>
<dbReference type="AlphaFoldDB" id="A0A1J1HTL4"/>
<dbReference type="Proteomes" id="UP000183832">
    <property type="component" value="Unassembled WGS sequence"/>
</dbReference>
<gene>
    <name evidence="1" type="ORF">CLUMA_CG003367</name>
</gene>
<proteinExistence type="predicted"/>
<organism evidence="1 2">
    <name type="scientific">Clunio marinus</name>
    <dbReference type="NCBI Taxonomy" id="568069"/>
    <lineage>
        <taxon>Eukaryota</taxon>
        <taxon>Metazoa</taxon>
        <taxon>Ecdysozoa</taxon>
        <taxon>Arthropoda</taxon>
        <taxon>Hexapoda</taxon>
        <taxon>Insecta</taxon>
        <taxon>Pterygota</taxon>
        <taxon>Neoptera</taxon>
        <taxon>Endopterygota</taxon>
        <taxon>Diptera</taxon>
        <taxon>Nematocera</taxon>
        <taxon>Chironomoidea</taxon>
        <taxon>Chironomidae</taxon>
        <taxon>Clunio</taxon>
    </lineage>
</organism>
<name>A0A1J1HTL4_9DIPT</name>
<dbReference type="EMBL" id="CVRI01000013">
    <property type="protein sequence ID" value="CRK89521.1"/>
    <property type="molecule type" value="Genomic_DNA"/>
</dbReference>
<evidence type="ECO:0000313" key="1">
    <source>
        <dbReference type="EMBL" id="CRK89521.1"/>
    </source>
</evidence>
<evidence type="ECO:0000313" key="2">
    <source>
        <dbReference type="Proteomes" id="UP000183832"/>
    </source>
</evidence>
<accession>A0A1J1HTL4</accession>
<protein>
    <submittedName>
        <fullName evidence="1">CLUMA_CG003367, isoform A</fullName>
    </submittedName>
</protein>
<reference evidence="1 2" key="1">
    <citation type="submission" date="2015-04" db="EMBL/GenBank/DDBJ databases">
        <authorList>
            <person name="Syromyatnikov M.Y."/>
            <person name="Popov V.N."/>
        </authorList>
    </citation>
    <scope>NUCLEOTIDE SEQUENCE [LARGE SCALE GENOMIC DNA]</scope>
</reference>
<keyword evidence="2" id="KW-1185">Reference proteome</keyword>